<dbReference type="Pfam" id="PF08281">
    <property type="entry name" value="Sigma70_r4_2"/>
    <property type="match status" value="1"/>
</dbReference>
<keyword evidence="10" id="KW-1185">Reference proteome</keyword>
<dbReference type="SUPFAM" id="SSF88946">
    <property type="entry name" value="Sigma2 domain of RNA polymerase sigma factors"/>
    <property type="match status" value="1"/>
</dbReference>
<dbReference type="Gene3D" id="1.10.10.10">
    <property type="entry name" value="Winged helix-like DNA-binding domain superfamily/Winged helix DNA-binding domain"/>
    <property type="match status" value="1"/>
</dbReference>
<dbReference type="Pfam" id="PF04542">
    <property type="entry name" value="Sigma70_r2"/>
    <property type="match status" value="1"/>
</dbReference>
<dbReference type="GO" id="GO:0003677">
    <property type="term" value="F:DNA binding"/>
    <property type="evidence" value="ECO:0007669"/>
    <property type="project" value="UniProtKB-KW"/>
</dbReference>
<dbReference type="PANTHER" id="PTHR43133">
    <property type="entry name" value="RNA POLYMERASE ECF-TYPE SIGMA FACTO"/>
    <property type="match status" value="1"/>
</dbReference>
<dbReference type="InterPro" id="IPR007627">
    <property type="entry name" value="RNA_pol_sigma70_r2"/>
</dbReference>
<dbReference type="InterPro" id="IPR013249">
    <property type="entry name" value="RNA_pol_sigma70_r4_t2"/>
</dbReference>
<dbReference type="Proteomes" id="UP001143474">
    <property type="component" value="Unassembled WGS sequence"/>
</dbReference>
<dbReference type="InterPro" id="IPR014325">
    <property type="entry name" value="RNA_pol_sigma-E_actinobac"/>
</dbReference>
<dbReference type="InterPro" id="IPR013324">
    <property type="entry name" value="RNA_pol_sigma_r3/r4-like"/>
</dbReference>
<evidence type="ECO:0000313" key="10">
    <source>
        <dbReference type="Proteomes" id="UP001143474"/>
    </source>
</evidence>
<evidence type="ECO:0000256" key="4">
    <source>
        <dbReference type="ARBA" id="ARBA00023125"/>
    </source>
</evidence>
<evidence type="ECO:0000256" key="5">
    <source>
        <dbReference type="ARBA" id="ARBA00023163"/>
    </source>
</evidence>
<feature type="region of interest" description="Disordered" evidence="6">
    <location>
        <begin position="157"/>
        <end position="194"/>
    </location>
</feature>
<evidence type="ECO:0000256" key="6">
    <source>
        <dbReference type="SAM" id="MobiDB-lite"/>
    </source>
</evidence>
<dbReference type="InterPro" id="IPR014284">
    <property type="entry name" value="RNA_pol_sigma-70_dom"/>
</dbReference>
<evidence type="ECO:0000256" key="3">
    <source>
        <dbReference type="ARBA" id="ARBA00023082"/>
    </source>
</evidence>
<dbReference type="AlphaFoldDB" id="A0A9W6HXB2"/>
<keyword evidence="4" id="KW-0238">DNA-binding</keyword>
<protein>
    <submittedName>
        <fullName evidence="9">RNA polymerase sigma factor</fullName>
    </submittedName>
</protein>
<reference evidence="9" key="2">
    <citation type="submission" date="2023-01" db="EMBL/GenBank/DDBJ databases">
        <authorList>
            <person name="Sun Q."/>
            <person name="Evtushenko L."/>
        </authorList>
    </citation>
    <scope>NUCLEOTIDE SEQUENCE</scope>
    <source>
        <strain evidence="9">VKM Ac-2007</strain>
    </source>
</reference>
<evidence type="ECO:0000313" key="9">
    <source>
        <dbReference type="EMBL" id="GLK08011.1"/>
    </source>
</evidence>
<evidence type="ECO:0000256" key="2">
    <source>
        <dbReference type="ARBA" id="ARBA00023015"/>
    </source>
</evidence>
<dbReference type="GO" id="GO:0016987">
    <property type="term" value="F:sigma factor activity"/>
    <property type="evidence" value="ECO:0007669"/>
    <property type="project" value="UniProtKB-KW"/>
</dbReference>
<dbReference type="InterPro" id="IPR036388">
    <property type="entry name" value="WH-like_DNA-bd_sf"/>
</dbReference>
<dbReference type="NCBIfam" id="TIGR02983">
    <property type="entry name" value="SigE-fam_strep"/>
    <property type="match status" value="1"/>
</dbReference>
<keyword evidence="2" id="KW-0805">Transcription regulation</keyword>
<keyword evidence="3" id="KW-0731">Sigma factor</keyword>
<feature type="domain" description="RNA polymerase sigma-70 region 2" evidence="7">
    <location>
        <begin position="23"/>
        <end position="78"/>
    </location>
</feature>
<dbReference type="SUPFAM" id="SSF88659">
    <property type="entry name" value="Sigma3 and sigma4 domains of RNA polymerase sigma factors"/>
    <property type="match status" value="1"/>
</dbReference>
<dbReference type="InterPro" id="IPR039425">
    <property type="entry name" value="RNA_pol_sigma-70-like"/>
</dbReference>
<dbReference type="RefSeq" id="WP_271216535.1">
    <property type="nucleotide sequence ID" value="NZ_BAAAVD010000040.1"/>
</dbReference>
<dbReference type="InterPro" id="IPR013325">
    <property type="entry name" value="RNA_pol_sigma_r2"/>
</dbReference>
<evidence type="ECO:0000259" key="8">
    <source>
        <dbReference type="Pfam" id="PF08281"/>
    </source>
</evidence>
<keyword evidence="5" id="KW-0804">Transcription</keyword>
<comment type="caution">
    <text evidence="9">The sequence shown here is derived from an EMBL/GenBank/DDBJ whole genome shotgun (WGS) entry which is preliminary data.</text>
</comment>
<gene>
    <name evidence="9" type="ORF">GCM10017600_14160</name>
</gene>
<dbReference type="PANTHER" id="PTHR43133:SF50">
    <property type="entry name" value="ECF RNA POLYMERASE SIGMA FACTOR SIGM"/>
    <property type="match status" value="1"/>
</dbReference>
<feature type="domain" description="RNA polymerase sigma factor 70 region 4 type 2" evidence="8">
    <location>
        <begin position="103"/>
        <end position="155"/>
    </location>
</feature>
<evidence type="ECO:0000256" key="1">
    <source>
        <dbReference type="ARBA" id="ARBA00010641"/>
    </source>
</evidence>
<dbReference type="Gene3D" id="1.10.1740.10">
    <property type="match status" value="1"/>
</dbReference>
<evidence type="ECO:0000259" key="7">
    <source>
        <dbReference type="Pfam" id="PF04542"/>
    </source>
</evidence>
<reference evidence="9" key="1">
    <citation type="journal article" date="2014" name="Int. J. Syst. Evol. Microbiol.">
        <title>Complete genome sequence of Corynebacterium casei LMG S-19264T (=DSM 44701T), isolated from a smear-ripened cheese.</title>
        <authorList>
            <consortium name="US DOE Joint Genome Institute (JGI-PGF)"/>
            <person name="Walter F."/>
            <person name="Albersmeier A."/>
            <person name="Kalinowski J."/>
            <person name="Ruckert C."/>
        </authorList>
    </citation>
    <scope>NUCLEOTIDE SEQUENCE</scope>
    <source>
        <strain evidence="9">VKM Ac-2007</strain>
    </source>
</reference>
<proteinExistence type="inferred from homology"/>
<accession>A0A9W6HXB2</accession>
<dbReference type="EMBL" id="BSEV01000002">
    <property type="protein sequence ID" value="GLK08011.1"/>
    <property type="molecule type" value="Genomic_DNA"/>
</dbReference>
<comment type="similarity">
    <text evidence="1">Belongs to the sigma-70 factor family. ECF subfamily.</text>
</comment>
<sequence>MGDDAANAEERFRDFVTSRWQAMLRTAYLLTGDHGRAEDLLQTALVRTHRRWNRIDDPELYTRRILVNLNVSWWRRRRFTEHLTDKIPETTAEDHHAVYDTRDALWAAVLTLPPRMRAVLVLRYFEDLPEAEVARVLDCSLGTVKSQASRGLDRLRDHPGIAALSRSETSEAQPSGAEAFGTGTNAKPRKETTP</sequence>
<dbReference type="NCBIfam" id="TIGR02937">
    <property type="entry name" value="sigma70-ECF"/>
    <property type="match status" value="1"/>
</dbReference>
<organism evidence="9 10">
    <name type="scientific">Streptosporangium carneum</name>
    <dbReference type="NCBI Taxonomy" id="47481"/>
    <lineage>
        <taxon>Bacteria</taxon>
        <taxon>Bacillati</taxon>
        <taxon>Actinomycetota</taxon>
        <taxon>Actinomycetes</taxon>
        <taxon>Streptosporangiales</taxon>
        <taxon>Streptosporangiaceae</taxon>
        <taxon>Streptosporangium</taxon>
    </lineage>
</organism>
<dbReference type="GO" id="GO:0006352">
    <property type="term" value="P:DNA-templated transcription initiation"/>
    <property type="evidence" value="ECO:0007669"/>
    <property type="project" value="InterPro"/>
</dbReference>
<name>A0A9W6HXB2_9ACTN</name>
<dbReference type="CDD" id="cd06171">
    <property type="entry name" value="Sigma70_r4"/>
    <property type="match status" value="1"/>
</dbReference>